<gene>
    <name evidence="2" type="ORF">R3I93_019748</name>
</gene>
<evidence type="ECO:0000256" key="1">
    <source>
        <dbReference type="SAM" id="MobiDB-lite"/>
    </source>
</evidence>
<feature type="compositionally biased region" description="Polar residues" evidence="1">
    <location>
        <begin position="67"/>
        <end position="77"/>
    </location>
</feature>
<keyword evidence="3" id="KW-1185">Reference proteome</keyword>
<dbReference type="AlphaFoldDB" id="A0AAN9CC52"/>
<dbReference type="Proteomes" id="UP001364617">
    <property type="component" value="Unassembled WGS sequence"/>
</dbReference>
<feature type="compositionally biased region" description="Basic residues" evidence="1">
    <location>
        <begin position="41"/>
        <end position="50"/>
    </location>
</feature>
<feature type="compositionally biased region" description="Basic and acidic residues" evidence="1">
    <location>
        <begin position="51"/>
        <end position="66"/>
    </location>
</feature>
<comment type="caution">
    <text evidence="2">The sequence shown here is derived from an EMBL/GenBank/DDBJ whole genome shotgun (WGS) entry which is preliminary data.</text>
</comment>
<evidence type="ECO:0000313" key="3">
    <source>
        <dbReference type="Proteomes" id="UP001364617"/>
    </source>
</evidence>
<feature type="compositionally biased region" description="Polar residues" evidence="1">
    <location>
        <begin position="17"/>
        <end position="30"/>
    </location>
</feature>
<feature type="compositionally biased region" description="Polar residues" evidence="1">
    <location>
        <begin position="107"/>
        <end position="125"/>
    </location>
</feature>
<reference evidence="2 3" key="1">
    <citation type="submission" date="2024-02" db="EMBL/GenBank/DDBJ databases">
        <title>Chromosome-level genome assembly of the Eurasian Minnow (Phoxinus phoxinus).</title>
        <authorList>
            <person name="Oriowo T.O."/>
            <person name="Martin S."/>
            <person name="Stange M."/>
            <person name="Chrysostomakis Y."/>
            <person name="Brown T."/>
            <person name="Winkler S."/>
            <person name="Kukowka S."/>
            <person name="Myers E.W."/>
            <person name="Bohne A."/>
        </authorList>
    </citation>
    <scope>NUCLEOTIDE SEQUENCE [LARGE SCALE GENOMIC DNA]</scope>
    <source>
        <strain evidence="2">ZFMK-TIS-60720</strain>
        <tissue evidence="2">Whole Organism</tissue>
    </source>
</reference>
<name>A0AAN9CC52_9TELE</name>
<accession>A0AAN9CC52</accession>
<feature type="region of interest" description="Disordered" evidence="1">
    <location>
        <begin position="1"/>
        <end position="157"/>
    </location>
</feature>
<proteinExistence type="predicted"/>
<organism evidence="2 3">
    <name type="scientific">Phoxinus phoxinus</name>
    <name type="common">Eurasian minnow</name>
    <dbReference type="NCBI Taxonomy" id="58324"/>
    <lineage>
        <taxon>Eukaryota</taxon>
        <taxon>Metazoa</taxon>
        <taxon>Chordata</taxon>
        <taxon>Craniata</taxon>
        <taxon>Vertebrata</taxon>
        <taxon>Euteleostomi</taxon>
        <taxon>Actinopterygii</taxon>
        <taxon>Neopterygii</taxon>
        <taxon>Teleostei</taxon>
        <taxon>Ostariophysi</taxon>
        <taxon>Cypriniformes</taxon>
        <taxon>Leuciscidae</taxon>
        <taxon>Phoxininae</taxon>
        <taxon>Phoxinus</taxon>
    </lineage>
</organism>
<sequence length="157" mass="16739">MAGGVGGGTKQRESSRTNRLSSGGKVQQQYLDELAGEPKSHKSSRAKSKERKRERSNTPSRKRDSPKTSPTTDTNMNGGNGCLDGSNNQQGSLVPFKALPKEPEKGQMSQESRPSHNSKTSSSASGRKATVSPGPWKIPGTDKLPSTLRSATSTISR</sequence>
<protein>
    <submittedName>
        <fullName evidence="2">Uncharacterized protein</fullName>
    </submittedName>
</protein>
<evidence type="ECO:0000313" key="2">
    <source>
        <dbReference type="EMBL" id="KAK7130212.1"/>
    </source>
</evidence>
<feature type="compositionally biased region" description="Polar residues" evidence="1">
    <location>
        <begin position="147"/>
        <end position="157"/>
    </location>
</feature>
<dbReference type="EMBL" id="JAYKXH010000021">
    <property type="protein sequence ID" value="KAK7130212.1"/>
    <property type="molecule type" value="Genomic_DNA"/>
</dbReference>